<dbReference type="InterPro" id="IPR051202">
    <property type="entry name" value="Peptidase_C40"/>
</dbReference>
<evidence type="ECO:0000256" key="2">
    <source>
        <dbReference type="ARBA" id="ARBA00022670"/>
    </source>
</evidence>
<dbReference type="Proteomes" id="UP001519363">
    <property type="component" value="Unassembled WGS sequence"/>
</dbReference>
<dbReference type="PROSITE" id="PS51935">
    <property type="entry name" value="NLPC_P60"/>
    <property type="match status" value="1"/>
</dbReference>
<gene>
    <name evidence="8" type="ORF">JOF53_000054</name>
</gene>
<evidence type="ECO:0000256" key="6">
    <source>
        <dbReference type="SAM" id="Phobius"/>
    </source>
</evidence>
<organism evidence="8 9">
    <name type="scientific">Crossiella equi</name>
    <dbReference type="NCBI Taxonomy" id="130796"/>
    <lineage>
        <taxon>Bacteria</taxon>
        <taxon>Bacillati</taxon>
        <taxon>Actinomycetota</taxon>
        <taxon>Actinomycetes</taxon>
        <taxon>Pseudonocardiales</taxon>
        <taxon>Pseudonocardiaceae</taxon>
        <taxon>Crossiella</taxon>
    </lineage>
</organism>
<keyword evidence="4" id="KW-0788">Thiol protease</keyword>
<evidence type="ECO:0000259" key="7">
    <source>
        <dbReference type="PROSITE" id="PS51935"/>
    </source>
</evidence>
<evidence type="ECO:0000256" key="3">
    <source>
        <dbReference type="ARBA" id="ARBA00022801"/>
    </source>
</evidence>
<keyword evidence="3 8" id="KW-0378">Hydrolase</keyword>
<keyword evidence="6" id="KW-0812">Transmembrane</keyword>
<name>A0ABS5A4L4_9PSEU</name>
<feature type="transmembrane region" description="Helical" evidence="6">
    <location>
        <begin position="48"/>
        <end position="67"/>
    </location>
</feature>
<evidence type="ECO:0000256" key="1">
    <source>
        <dbReference type="ARBA" id="ARBA00007074"/>
    </source>
</evidence>
<dbReference type="RefSeq" id="WP_372444602.1">
    <property type="nucleotide sequence ID" value="NZ_JAGIOO010000001.1"/>
</dbReference>
<evidence type="ECO:0000256" key="4">
    <source>
        <dbReference type="ARBA" id="ARBA00022807"/>
    </source>
</evidence>
<protein>
    <submittedName>
        <fullName evidence="8">Cell wall-associated NlpC family hydrolase</fullName>
    </submittedName>
</protein>
<dbReference type="InterPro" id="IPR038765">
    <property type="entry name" value="Papain-like_cys_pep_sf"/>
</dbReference>
<keyword evidence="2" id="KW-0645">Protease</keyword>
<feature type="region of interest" description="Disordered" evidence="5">
    <location>
        <begin position="411"/>
        <end position="441"/>
    </location>
</feature>
<dbReference type="InterPro" id="IPR000064">
    <property type="entry name" value="NLP_P60_dom"/>
</dbReference>
<feature type="region of interest" description="Disordered" evidence="5">
    <location>
        <begin position="1"/>
        <end position="23"/>
    </location>
</feature>
<evidence type="ECO:0000256" key="5">
    <source>
        <dbReference type="SAM" id="MobiDB-lite"/>
    </source>
</evidence>
<sequence>MRREFYRLPTAEEVEPDDDVRRGREAIERTRQLLRADTAAGRRTRTGLAVLGGIGALAAIAPVISAVQEQPHVPAPELNPAPSASVEVTGAQPMVAELARSEERLQTLEKALTDVEKSVSGVRPAAELEKAKGSIEVLKKDTTVAAGATGELAAAIEQLGDADLSRRGHAARDQAGALAERAAAAWTNHDQAVRRAKDAQRVVEERAAAATADRALDAAEVGVRAAIRSIAELRVDLRERTPALRLEPAFSAAEQAVEKAGSLVSQAKRVTTPGTRSRLAAGETAVGGARRELGELRTALDQAHESERLQRFQAATRTAQEAVRFARQSVDLATTSVRATGAPDTLVATQAAATALPQLRAAHERHLAAEQSLRAIEPDAQLVAEHTAVGERLATLDRELQTATAAIAQRPAQLPAAAPQPAPTPAPAPTTTAGVSVQLPGGRGEVRAPNAKAAIAIRAALGQLGVPYVWGGRTPGRGFDCSGLTSWAYSRAGVTLPRVSRSQTVGVRVSQHALQPGDLVVWDGHVAMYLGKNLMVEAGDPVQISRLRTTNLKMRFLGFYRPTA</sequence>
<feature type="domain" description="NlpC/P60" evidence="7">
    <location>
        <begin position="450"/>
        <end position="564"/>
    </location>
</feature>
<keyword evidence="6" id="KW-0472">Membrane</keyword>
<accession>A0ABS5A4L4</accession>
<dbReference type="EMBL" id="JAGIOO010000001">
    <property type="protein sequence ID" value="MBP2471182.1"/>
    <property type="molecule type" value="Genomic_DNA"/>
</dbReference>
<dbReference type="PANTHER" id="PTHR47053:SF1">
    <property type="entry name" value="MUREIN DD-ENDOPEPTIDASE MEPH-RELATED"/>
    <property type="match status" value="1"/>
</dbReference>
<dbReference type="PANTHER" id="PTHR47053">
    <property type="entry name" value="MUREIN DD-ENDOPEPTIDASE MEPH-RELATED"/>
    <property type="match status" value="1"/>
</dbReference>
<keyword evidence="6" id="KW-1133">Transmembrane helix</keyword>
<keyword evidence="9" id="KW-1185">Reference proteome</keyword>
<proteinExistence type="inferred from homology"/>
<evidence type="ECO:0000313" key="8">
    <source>
        <dbReference type="EMBL" id="MBP2471182.1"/>
    </source>
</evidence>
<feature type="compositionally biased region" description="Pro residues" evidence="5">
    <location>
        <begin position="418"/>
        <end position="428"/>
    </location>
</feature>
<dbReference type="GO" id="GO:0016787">
    <property type="term" value="F:hydrolase activity"/>
    <property type="evidence" value="ECO:0007669"/>
    <property type="project" value="UniProtKB-KW"/>
</dbReference>
<dbReference type="Gene3D" id="3.90.1720.10">
    <property type="entry name" value="endopeptidase domain like (from Nostoc punctiforme)"/>
    <property type="match status" value="1"/>
</dbReference>
<dbReference type="Pfam" id="PF00877">
    <property type="entry name" value="NLPC_P60"/>
    <property type="match status" value="1"/>
</dbReference>
<reference evidence="8 9" key="1">
    <citation type="submission" date="2021-03" db="EMBL/GenBank/DDBJ databases">
        <title>Sequencing the genomes of 1000 actinobacteria strains.</title>
        <authorList>
            <person name="Klenk H.-P."/>
        </authorList>
    </citation>
    <scope>NUCLEOTIDE SEQUENCE [LARGE SCALE GENOMIC DNA]</scope>
    <source>
        <strain evidence="8 9">DSM 44580</strain>
    </source>
</reference>
<dbReference type="SUPFAM" id="SSF54001">
    <property type="entry name" value="Cysteine proteinases"/>
    <property type="match status" value="1"/>
</dbReference>
<evidence type="ECO:0000313" key="9">
    <source>
        <dbReference type="Proteomes" id="UP001519363"/>
    </source>
</evidence>
<comment type="caution">
    <text evidence="8">The sequence shown here is derived from an EMBL/GenBank/DDBJ whole genome shotgun (WGS) entry which is preliminary data.</text>
</comment>
<comment type="similarity">
    <text evidence="1">Belongs to the peptidase C40 family.</text>
</comment>